<accession>A0A078I0Q0</accession>
<dbReference type="SUPFAM" id="SSF46689">
    <property type="entry name" value="Homeodomain-like"/>
    <property type="match status" value="1"/>
</dbReference>
<evidence type="ECO:0000313" key="9">
    <source>
        <dbReference type="EMBL" id="CDY42663.1"/>
    </source>
</evidence>
<dbReference type="SMART" id="SM00717">
    <property type="entry name" value="SANT"/>
    <property type="match status" value="1"/>
</dbReference>
<dbReference type="PROSITE" id="PS51294">
    <property type="entry name" value="HTH_MYB"/>
    <property type="match status" value="1"/>
</dbReference>
<gene>
    <name evidence="9" type="primary">BnaC04g22430D</name>
    <name evidence="9" type="ORF">GSBRNA2T00075174001</name>
</gene>
<dbReference type="InterPro" id="IPR009057">
    <property type="entry name" value="Homeodomain-like_sf"/>
</dbReference>
<evidence type="ECO:0000313" key="10">
    <source>
        <dbReference type="Proteomes" id="UP000028999"/>
    </source>
</evidence>
<evidence type="ECO:0000256" key="2">
    <source>
        <dbReference type="ARBA" id="ARBA00023117"/>
    </source>
</evidence>
<dbReference type="PROSITE" id="PS50014">
    <property type="entry name" value="BROMODOMAIN_2"/>
    <property type="match status" value="1"/>
</dbReference>
<keyword evidence="3" id="KW-0539">Nucleus</keyword>
<feature type="compositionally biased region" description="Basic and acidic residues" evidence="5">
    <location>
        <begin position="361"/>
        <end position="372"/>
    </location>
</feature>
<feature type="compositionally biased region" description="Basic and acidic residues" evidence="5">
    <location>
        <begin position="150"/>
        <end position="169"/>
    </location>
</feature>
<evidence type="ECO:0000259" key="6">
    <source>
        <dbReference type="PROSITE" id="PS50014"/>
    </source>
</evidence>
<dbReference type="GO" id="GO:0005634">
    <property type="term" value="C:nucleus"/>
    <property type="evidence" value="ECO:0007669"/>
    <property type="project" value="UniProtKB-SubCell"/>
</dbReference>
<dbReference type="InterPro" id="IPR001487">
    <property type="entry name" value="Bromodomain"/>
</dbReference>
<feature type="region of interest" description="Disordered" evidence="5">
    <location>
        <begin position="89"/>
        <end position="112"/>
    </location>
</feature>
<name>A0A078I0Q0_BRANA</name>
<dbReference type="CDD" id="cd00167">
    <property type="entry name" value="SANT"/>
    <property type="match status" value="1"/>
</dbReference>
<dbReference type="SUPFAM" id="SSF47370">
    <property type="entry name" value="Bromodomain"/>
    <property type="match status" value="1"/>
</dbReference>
<dbReference type="Pfam" id="PF00439">
    <property type="entry name" value="Bromodomain"/>
    <property type="match status" value="1"/>
</dbReference>
<dbReference type="InterPro" id="IPR001005">
    <property type="entry name" value="SANT/Myb"/>
</dbReference>
<dbReference type="InterPro" id="IPR036427">
    <property type="entry name" value="Bromodomain-like_sf"/>
</dbReference>
<keyword evidence="10" id="KW-1185">Reference proteome</keyword>
<feature type="compositionally biased region" description="Polar residues" evidence="5">
    <location>
        <begin position="227"/>
        <end position="246"/>
    </location>
</feature>
<dbReference type="OMA" id="DHMAATE"/>
<dbReference type="GO" id="GO:0035267">
    <property type="term" value="C:NuA4 histone acetyltransferase complex"/>
    <property type="evidence" value="ECO:0000318"/>
    <property type="project" value="GO_Central"/>
</dbReference>
<evidence type="ECO:0000259" key="8">
    <source>
        <dbReference type="PROSITE" id="PS51294"/>
    </source>
</evidence>
<feature type="compositionally biased region" description="Basic and acidic residues" evidence="5">
    <location>
        <begin position="312"/>
        <end position="343"/>
    </location>
</feature>
<dbReference type="Gene3D" id="1.10.10.60">
    <property type="entry name" value="Homeodomain-like"/>
    <property type="match status" value="1"/>
</dbReference>
<feature type="region of interest" description="Disordered" evidence="5">
    <location>
        <begin position="150"/>
        <end position="268"/>
    </location>
</feature>
<dbReference type="PROSITE" id="PS50090">
    <property type="entry name" value="MYB_LIKE"/>
    <property type="match status" value="1"/>
</dbReference>
<evidence type="ECO:0000256" key="4">
    <source>
        <dbReference type="PROSITE-ProRule" id="PRU00035"/>
    </source>
</evidence>
<organism evidence="9 10">
    <name type="scientific">Brassica napus</name>
    <name type="common">Rape</name>
    <dbReference type="NCBI Taxonomy" id="3708"/>
    <lineage>
        <taxon>Eukaryota</taxon>
        <taxon>Viridiplantae</taxon>
        <taxon>Streptophyta</taxon>
        <taxon>Embryophyta</taxon>
        <taxon>Tracheophyta</taxon>
        <taxon>Spermatophyta</taxon>
        <taxon>Magnoliopsida</taxon>
        <taxon>eudicotyledons</taxon>
        <taxon>Gunneridae</taxon>
        <taxon>Pentapetalae</taxon>
        <taxon>rosids</taxon>
        <taxon>malvids</taxon>
        <taxon>Brassicales</taxon>
        <taxon>Brassicaceae</taxon>
        <taxon>Brassiceae</taxon>
        <taxon>Brassica</taxon>
    </lineage>
</organism>
<feature type="region of interest" description="Disordered" evidence="5">
    <location>
        <begin position="312"/>
        <end position="411"/>
    </location>
</feature>
<dbReference type="AlphaFoldDB" id="A0A078I0Q0"/>
<dbReference type="Pfam" id="PF00249">
    <property type="entry name" value="Myb_DNA-binding"/>
    <property type="match status" value="1"/>
</dbReference>
<reference evidence="9 10" key="1">
    <citation type="journal article" date="2014" name="Science">
        <title>Plant genetics. Early allopolyploid evolution in the post-Neolithic Brassica napus oilseed genome.</title>
        <authorList>
            <person name="Chalhoub B."/>
            <person name="Denoeud F."/>
            <person name="Liu S."/>
            <person name="Parkin I.A."/>
            <person name="Tang H."/>
            <person name="Wang X."/>
            <person name="Chiquet J."/>
            <person name="Belcram H."/>
            <person name="Tong C."/>
            <person name="Samans B."/>
            <person name="Correa M."/>
            <person name="Da Silva C."/>
            <person name="Just J."/>
            <person name="Falentin C."/>
            <person name="Koh C.S."/>
            <person name="Le Clainche I."/>
            <person name="Bernard M."/>
            <person name="Bento P."/>
            <person name="Noel B."/>
            <person name="Labadie K."/>
            <person name="Alberti A."/>
            <person name="Charles M."/>
            <person name="Arnaud D."/>
            <person name="Guo H."/>
            <person name="Daviaud C."/>
            <person name="Alamery S."/>
            <person name="Jabbari K."/>
            <person name="Zhao M."/>
            <person name="Edger P.P."/>
            <person name="Chelaifa H."/>
            <person name="Tack D."/>
            <person name="Lassalle G."/>
            <person name="Mestiri I."/>
            <person name="Schnel N."/>
            <person name="Le Paslier M.C."/>
            <person name="Fan G."/>
            <person name="Renault V."/>
            <person name="Bayer P.E."/>
            <person name="Golicz A.A."/>
            <person name="Manoli S."/>
            <person name="Lee T.H."/>
            <person name="Thi V.H."/>
            <person name="Chalabi S."/>
            <person name="Hu Q."/>
            <person name="Fan C."/>
            <person name="Tollenaere R."/>
            <person name="Lu Y."/>
            <person name="Battail C."/>
            <person name="Shen J."/>
            <person name="Sidebottom C.H."/>
            <person name="Wang X."/>
            <person name="Canaguier A."/>
            <person name="Chauveau A."/>
            <person name="Berard A."/>
            <person name="Deniot G."/>
            <person name="Guan M."/>
            <person name="Liu Z."/>
            <person name="Sun F."/>
            <person name="Lim Y.P."/>
            <person name="Lyons E."/>
            <person name="Town C.D."/>
            <person name="Bancroft I."/>
            <person name="Wang X."/>
            <person name="Meng J."/>
            <person name="Ma J."/>
            <person name="Pires J.C."/>
            <person name="King G.J."/>
            <person name="Brunel D."/>
            <person name="Delourme R."/>
            <person name="Renard M."/>
            <person name="Aury J.M."/>
            <person name="Adams K.L."/>
            <person name="Batley J."/>
            <person name="Snowdon R.J."/>
            <person name="Tost J."/>
            <person name="Edwards D."/>
            <person name="Zhou Y."/>
            <person name="Hua W."/>
            <person name="Sharpe A.G."/>
            <person name="Paterson A.H."/>
            <person name="Guan C."/>
            <person name="Wincker P."/>
        </authorList>
    </citation>
    <scope>NUCLEOTIDE SEQUENCE [LARGE SCALE GENOMIC DNA]</scope>
    <source>
        <strain evidence="10">cv. Darmor-bzh</strain>
    </source>
</reference>
<dbReference type="Gene3D" id="1.20.920.10">
    <property type="entry name" value="Bromodomain-like"/>
    <property type="match status" value="1"/>
</dbReference>
<evidence type="ECO:0000256" key="1">
    <source>
        <dbReference type="ARBA" id="ARBA00004123"/>
    </source>
</evidence>
<feature type="domain" description="Myb-like" evidence="7">
    <location>
        <begin position="36"/>
        <end position="84"/>
    </location>
</feature>
<dbReference type="STRING" id="3708.A0A078I0Q0"/>
<dbReference type="EMBL" id="LK032531">
    <property type="protein sequence ID" value="CDY42663.1"/>
    <property type="molecule type" value="Genomic_DNA"/>
</dbReference>
<feature type="compositionally biased region" description="Basic and acidic residues" evidence="5">
    <location>
        <begin position="253"/>
        <end position="263"/>
    </location>
</feature>
<dbReference type="PANTHER" id="PTHR37888">
    <property type="entry name" value="DNA-BINDING BROMODOMAIN-CONTAINING PROTEIN"/>
    <property type="match status" value="1"/>
</dbReference>
<dbReference type="Gramene" id="CDY42663">
    <property type="protein sequence ID" value="CDY42663"/>
    <property type="gene ID" value="GSBRNA2T00075174001"/>
</dbReference>
<protein>
    <submittedName>
        <fullName evidence="9">BnaC04g22430D protein</fullName>
    </submittedName>
</protein>
<keyword evidence="2 4" id="KW-0103">Bromodomain</keyword>
<evidence type="ECO:0000256" key="5">
    <source>
        <dbReference type="SAM" id="MobiDB-lite"/>
    </source>
</evidence>
<dbReference type="PaxDb" id="3708-A0A078I0Q0"/>
<feature type="compositionally biased region" description="Basic and acidic residues" evidence="5">
    <location>
        <begin position="197"/>
        <end position="218"/>
    </location>
</feature>
<sequence length="411" mass="46520">MNDDYTTNIHSCSDSDNKRNGDGNGNGNQYQISQVWGTWEELLLTCAVKRHGSKDWDSVAKEVGSRSSLDASGTSCRLKYQDLKRRFQDSVDDDGRGNNEAVAEDEEDTDGEIPWLEQLRSLRVAELRRDVQRCDESILSLQLKVKKLEEENDGHDGDDRPDLVEDGSKAVRSINDETEPTRLNRETSNSTASVGKIADHERLSGDNSKNPDPDHMAATEEEEGTISRRSGMSQSVELGESGTSTVNRKRKGHEYMSGEDNIKPDGNQSQPLIEIIKLIRSHPRGSVFASRLRSQETKDYKRVIRQHLDIKTIEKKMEKGSYVSSRKETTSKDQKKSDGNVKKDNRKAKPRELRSNSTGKKKVEVESTENKRSSKRKQLKKEAEEETATATRKRGRESGKDNQQPKKRNKR</sequence>
<feature type="region of interest" description="Disordered" evidence="5">
    <location>
        <begin position="1"/>
        <end position="26"/>
    </location>
</feature>
<feature type="compositionally biased region" description="Polar residues" evidence="5">
    <location>
        <begin position="1"/>
        <end position="12"/>
    </location>
</feature>
<feature type="compositionally biased region" description="Acidic residues" evidence="5">
    <location>
        <begin position="102"/>
        <end position="111"/>
    </location>
</feature>
<dbReference type="PANTHER" id="PTHR37888:SF13">
    <property type="entry name" value="BROMO DOMAIN-CONTAINING PROTEIN"/>
    <property type="match status" value="1"/>
</dbReference>
<comment type="subcellular location">
    <subcellularLocation>
        <location evidence="1">Nucleus</location>
    </subcellularLocation>
</comment>
<dbReference type="Proteomes" id="UP000028999">
    <property type="component" value="Unassembled WGS sequence"/>
</dbReference>
<feature type="domain" description="HTH myb-type" evidence="8">
    <location>
        <begin position="40"/>
        <end position="88"/>
    </location>
</feature>
<feature type="domain" description="Bromo" evidence="6">
    <location>
        <begin position="280"/>
        <end position="333"/>
    </location>
</feature>
<evidence type="ECO:0000256" key="3">
    <source>
        <dbReference type="ARBA" id="ARBA00023242"/>
    </source>
</evidence>
<proteinExistence type="predicted"/>
<dbReference type="InterPro" id="IPR017930">
    <property type="entry name" value="Myb_dom"/>
</dbReference>
<evidence type="ECO:0000259" key="7">
    <source>
        <dbReference type="PROSITE" id="PS50090"/>
    </source>
</evidence>